<dbReference type="GO" id="GO:0003677">
    <property type="term" value="F:DNA binding"/>
    <property type="evidence" value="ECO:0007669"/>
    <property type="project" value="UniProtKB-KW"/>
</dbReference>
<dbReference type="PROSITE" id="PS51217">
    <property type="entry name" value="UVRD_HELICASE_CTER"/>
    <property type="match status" value="1"/>
</dbReference>
<accession>A0A243B870</accession>
<dbReference type="PANTHER" id="PTHR11070">
    <property type="entry name" value="UVRD / RECB / PCRA DNA HELICASE FAMILY MEMBER"/>
    <property type="match status" value="1"/>
</dbReference>
<evidence type="ECO:0000313" key="15">
    <source>
        <dbReference type="Proteomes" id="UP000195089"/>
    </source>
</evidence>
<dbReference type="AlphaFoldDB" id="A0A243B870"/>
<feature type="domain" description="UvrD-like helicase C-terminal" evidence="13">
    <location>
        <begin position="301"/>
        <end position="550"/>
    </location>
</feature>
<dbReference type="GO" id="GO:0043138">
    <property type="term" value="F:3'-5' DNA helicase activity"/>
    <property type="evidence" value="ECO:0007669"/>
    <property type="project" value="UniProtKB-EC"/>
</dbReference>
<keyword evidence="6" id="KW-0238">DNA-binding</keyword>
<dbReference type="PROSITE" id="PS51198">
    <property type="entry name" value="UVRD_HELICASE_ATP_BIND"/>
    <property type="match status" value="1"/>
</dbReference>
<comment type="catalytic activity">
    <reaction evidence="8">
        <text>Couples ATP hydrolysis with the unwinding of duplex DNA by translocating in the 3'-5' direction.</text>
        <dbReference type="EC" id="5.6.2.4"/>
    </reaction>
</comment>
<comment type="caution">
    <text evidence="14">The sequence shown here is derived from an EMBL/GenBank/DDBJ whole genome shotgun (WGS) entry which is preliminary data.</text>
</comment>
<dbReference type="InterPro" id="IPR014017">
    <property type="entry name" value="DNA_helicase_UvrD-like_C"/>
</dbReference>
<evidence type="ECO:0000259" key="13">
    <source>
        <dbReference type="PROSITE" id="PS51217"/>
    </source>
</evidence>
<name>A0A243B870_BACTU</name>
<protein>
    <recommendedName>
        <fullName evidence="9">DNA 3'-5' helicase</fullName>
        <ecNumber evidence="9">5.6.2.4</ecNumber>
    </recommendedName>
</protein>
<keyword evidence="3 11" id="KW-0378">Hydrolase</keyword>
<dbReference type="InterPro" id="IPR013986">
    <property type="entry name" value="DExx_box_DNA_helicase_dom_sf"/>
</dbReference>
<dbReference type="InterPro" id="IPR027417">
    <property type="entry name" value="P-loop_NTPase"/>
</dbReference>
<dbReference type="EC" id="5.6.2.4" evidence="9"/>
<dbReference type="GO" id="GO:0005524">
    <property type="term" value="F:ATP binding"/>
    <property type="evidence" value="ECO:0007669"/>
    <property type="project" value="UniProtKB-UniRule"/>
</dbReference>
<dbReference type="Pfam" id="PF00580">
    <property type="entry name" value="UvrD-helicase"/>
    <property type="match status" value="1"/>
</dbReference>
<comment type="catalytic activity">
    <reaction evidence="10">
        <text>ATP + H2O = ADP + phosphate + H(+)</text>
        <dbReference type="Rhea" id="RHEA:13065"/>
        <dbReference type="ChEBI" id="CHEBI:15377"/>
        <dbReference type="ChEBI" id="CHEBI:15378"/>
        <dbReference type="ChEBI" id="CHEBI:30616"/>
        <dbReference type="ChEBI" id="CHEBI:43474"/>
        <dbReference type="ChEBI" id="CHEBI:456216"/>
        <dbReference type="EC" id="5.6.2.4"/>
    </reaction>
</comment>
<keyword evidence="7" id="KW-0413">Isomerase</keyword>
<organism evidence="14 15">
    <name type="scientific">Bacillus thuringiensis serovar pingluonsis</name>
    <dbReference type="NCBI Taxonomy" id="180881"/>
    <lineage>
        <taxon>Bacteria</taxon>
        <taxon>Bacillati</taxon>
        <taxon>Bacillota</taxon>
        <taxon>Bacilli</taxon>
        <taxon>Bacillales</taxon>
        <taxon>Bacillaceae</taxon>
        <taxon>Bacillus</taxon>
        <taxon>Bacillus cereus group</taxon>
    </lineage>
</organism>
<dbReference type="PANTHER" id="PTHR11070:SF2">
    <property type="entry name" value="ATP-DEPENDENT DNA HELICASE SRS2"/>
    <property type="match status" value="1"/>
</dbReference>
<evidence type="ECO:0000256" key="11">
    <source>
        <dbReference type="PROSITE-ProRule" id="PRU00560"/>
    </source>
</evidence>
<gene>
    <name evidence="14" type="ORF">BK742_18180</name>
</gene>
<dbReference type="EMBL" id="NFDL01000073">
    <property type="protein sequence ID" value="OTY41178.1"/>
    <property type="molecule type" value="Genomic_DNA"/>
</dbReference>
<evidence type="ECO:0000256" key="4">
    <source>
        <dbReference type="ARBA" id="ARBA00022806"/>
    </source>
</evidence>
<dbReference type="CDD" id="cd17932">
    <property type="entry name" value="DEXQc_UvrD"/>
    <property type="match status" value="1"/>
</dbReference>
<dbReference type="InterPro" id="IPR014016">
    <property type="entry name" value="UvrD-like_ATP-bd"/>
</dbReference>
<evidence type="ECO:0000256" key="10">
    <source>
        <dbReference type="ARBA" id="ARBA00048988"/>
    </source>
</evidence>
<evidence type="ECO:0000256" key="2">
    <source>
        <dbReference type="ARBA" id="ARBA00022741"/>
    </source>
</evidence>
<evidence type="ECO:0000313" key="14">
    <source>
        <dbReference type="EMBL" id="OTY41178.1"/>
    </source>
</evidence>
<sequence>MNEKILEKDWKTSNDVTLEDSALFAIRASSHVAIAAGPGAGKTELLAHKAGYLIQTGICPNPRKILAISFKTDAARNLQERVELRYGKNVENRFESKTFDAFAKGILDQFIYALPKDYQPKRDYEIILNEKSLNDIIKGYITKSNSYHPNWQHEYHLKKILETMKETELPIVVFECDLYSWINERLWTVLLNGKGNLTSSLTFSMISILAEYLLKENPLIVKALQATYSHVFLDEFQDTTYNQYNLLKTIFLNSDTVITAVGDNKQRIMGWAGALHNAFGVFKSDFNATEHTLFNNFRSAPNLVSIQNIFSKTLNDTSIEVLPVGKWNENNGVCEIWNFKNHNTEAILLASHISEWMKAENLKPRDFCIIVKQQEHIYAAEIMKELSKINIKSRIEKDYQDLLSEELVLLIIRILQLSYEEKSPELWLNVIDEIIDMKYRDVDPENIKYLIIENELVKMLDEVRKLYSDIDVTNFNSQFTEILQEIIVFLGEDSIKATYPKYKQANYFNEVIQKMLDKLKYQNRISMKELLQEFCGKDSIPIMTIHKSKGLEYHTVVFIGVEDAAFWSFSTQKEADKNAFFVALSRARQKMIFTISKKRNILKYGKEKNITQETENVSELIQTLMDAGVPLIEESDLANKL</sequence>
<evidence type="ECO:0000256" key="7">
    <source>
        <dbReference type="ARBA" id="ARBA00023235"/>
    </source>
</evidence>
<comment type="similarity">
    <text evidence="1">Belongs to the helicase family. UvrD subfamily.</text>
</comment>
<evidence type="ECO:0000256" key="1">
    <source>
        <dbReference type="ARBA" id="ARBA00009922"/>
    </source>
</evidence>
<dbReference type="GO" id="GO:0016887">
    <property type="term" value="F:ATP hydrolysis activity"/>
    <property type="evidence" value="ECO:0007669"/>
    <property type="project" value="RHEA"/>
</dbReference>
<evidence type="ECO:0000256" key="9">
    <source>
        <dbReference type="ARBA" id="ARBA00034808"/>
    </source>
</evidence>
<proteinExistence type="inferred from homology"/>
<evidence type="ECO:0000259" key="12">
    <source>
        <dbReference type="PROSITE" id="PS51198"/>
    </source>
</evidence>
<keyword evidence="5 11" id="KW-0067">ATP-binding</keyword>
<dbReference type="RefSeq" id="WP_088119911.1">
    <property type="nucleotide sequence ID" value="NZ_NFDL01000073.1"/>
</dbReference>
<keyword evidence="4 11" id="KW-0347">Helicase</keyword>
<feature type="domain" description="UvrD-like helicase ATP-binding" evidence="12">
    <location>
        <begin position="15"/>
        <end position="300"/>
    </location>
</feature>
<keyword evidence="2 11" id="KW-0547">Nucleotide-binding</keyword>
<dbReference type="Proteomes" id="UP000195089">
    <property type="component" value="Unassembled WGS sequence"/>
</dbReference>
<evidence type="ECO:0000256" key="3">
    <source>
        <dbReference type="ARBA" id="ARBA00022801"/>
    </source>
</evidence>
<evidence type="ECO:0000256" key="5">
    <source>
        <dbReference type="ARBA" id="ARBA00022840"/>
    </source>
</evidence>
<dbReference type="Gene3D" id="3.40.50.300">
    <property type="entry name" value="P-loop containing nucleotide triphosphate hydrolases"/>
    <property type="match status" value="3"/>
</dbReference>
<dbReference type="GO" id="GO:0000725">
    <property type="term" value="P:recombinational repair"/>
    <property type="evidence" value="ECO:0007669"/>
    <property type="project" value="TreeGrafter"/>
</dbReference>
<dbReference type="Pfam" id="PF13361">
    <property type="entry name" value="UvrD_C"/>
    <property type="match status" value="2"/>
</dbReference>
<evidence type="ECO:0000256" key="8">
    <source>
        <dbReference type="ARBA" id="ARBA00034617"/>
    </source>
</evidence>
<dbReference type="InterPro" id="IPR000212">
    <property type="entry name" value="DNA_helicase_UvrD/REP"/>
</dbReference>
<feature type="binding site" evidence="11">
    <location>
        <begin position="36"/>
        <end position="43"/>
    </location>
    <ligand>
        <name>ATP</name>
        <dbReference type="ChEBI" id="CHEBI:30616"/>
    </ligand>
</feature>
<dbReference type="SUPFAM" id="SSF52540">
    <property type="entry name" value="P-loop containing nucleoside triphosphate hydrolases"/>
    <property type="match status" value="1"/>
</dbReference>
<dbReference type="Gene3D" id="1.10.10.160">
    <property type="match status" value="1"/>
</dbReference>
<reference evidence="14 15" key="1">
    <citation type="submission" date="2016-10" db="EMBL/GenBank/DDBJ databases">
        <title>Comparative genomics of Bacillus thuringiensis reveals a path to pathogens against multiple invertebrate hosts.</title>
        <authorList>
            <person name="Zheng J."/>
            <person name="Gao Q."/>
            <person name="Liu H."/>
            <person name="Peng D."/>
            <person name="Ruan L."/>
            <person name="Sun M."/>
        </authorList>
    </citation>
    <scope>NUCLEOTIDE SEQUENCE [LARGE SCALE GENOMIC DNA]</scope>
    <source>
        <strain evidence="14">BGSC 4BX1</strain>
    </source>
</reference>
<evidence type="ECO:0000256" key="6">
    <source>
        <dbReference type="ARBA" id="ARBA00023125"/>
    </source>
</evidence>